<evidence type="ECO:0000313" key="8">
    <source>
        <dbReference type="Proteomes" id="UP000030647"/>
    </source>
</evidence>
<evidence type="ECO:0000259" key="6">
    <source>
        <dbReference type="Pfam" id="PF00496"/>
    </source>
</evidence>
<dbReference type="STRING" id="1231336.L248_2889"/>
<evidence type="ECO:0000256" key="4">
    <source>
        <dbReference type="ARBA" id="ARBA00022729"/>
    </source>
</evidence>
<dbReference type="SUPFAM" id="SSF53850">
    <property type="entry name" value="Periplasmic binding protein-like II"/>
    <property type="match status" value="1"/>
</dbReference>
<dbReference type="InterPro" id="IPR000914">
    <property type="entry name" value="SBP_5_dom"/>
</dbReference>
<feature type="signal peptide" evidence="5">
    <location>
        <begin position="1"/>
        <end position="28"/>
    </location>
</feature>
<dbReference type="Gene3D" id="3.10.105.10">
    <property type="entry name" value="Dipeptide-binding Protein, Domain 3"/>
    <property type="match status" value="1"/>
</dbReference>
<dbReference type="PROSITE" id="PS51257">
    <property type="entry name" value="PROKAR_LIPOPROTEIN"/>
    <property type="match status" value="1"/>
</dbReference>
<comment type="subcellular location">
    <subcellularLocation>
        <location evidence="1">Cell membrane</location>
        <topology evidence="1">Lipid-anchor</topology>
    </subcellularLocation>
</comment>
<keyword evidence="3" id="KW-0813">Transport</keyword>
<evidence type="ECO:0000256" key="5">
    <source>
        <dbReference type="SAM" id="SignalP"/>
    </source>
</evidence>
<dbReference type="Pfam" id="PF00496">
    <property type="entry name" value="SBP_bac_5"/>
    <property type="match status" value="1"/>
</dbReference>
<dbReference type="InterPro" id="IPR023765">
    <property type="entry name" value="SBP_5_CS"/>
</dbReference>
<protein>
    <submittedName>
        <fullName evidence="7">SarA</fullName>
    </submittedName>
</protein>
<dbReference type="RefSeq" id="WP_022529474.1">
    <property type="nucleotide sequence ID" value="NZ_KI271588.1"/>
</dbReference>
<feature type="domain" description="Solute-binding protein family 5" evidence="6">
    <location>
        <begin position="83"/>
        <end position="529"/>
    </location>
</feature>
<feature type="chain" id="PRO_5004655881" evidence="5">
    <location>
        <begin position="29"/>
        <end position="664"/>
    </location>
</feature>
<sequence>MRKFKKGLIIAALAAVTLLAACNKSSNASSSSNSGASTSVTTYNNVYGTDPTTLDYTVSSRATNSSIYANFVDGLLENNKYGELIPALAKSWSVSKDGLTYTYKLRKGVSWVDSEGNKVATVKAQDFVTGLKHAVAAKSETLYVVQNSIKGLNDYVTGKQKDFSKVGVKAVDDYTVQYTLNQPESYWNSKTTYGVLFPVNAKFLSSEGKDFGSMKASSILYNGGYTLANFTAKSVIELKANPSYWDKKNVNIKTVKLTYNDGSNPDGLYKSFMKGEIDSSRVYPNLPGYKQVLKQSKNNIVWSDQDAAVYNLTFNLSRQTYNLTDKKTTKAKDDTKKAILNKDFRQAISFGFDKAAYNAQSVGEAGSKKSLRNEMTPPDFVTINGQKYGTVLQKDLQSLDPSTYKDIDLADGHDATYNPTKAKELIASAKKALTAEGVSFPIHLDIPVEEKAQNSVNAVKSLKSSIEQSLGKDNVQIDIQYASEDKYLAATYQATTGKASDFDISNASGWSPDYDDPSTYLDIYDPSTGSMLNTIGLEASATVQGKDETADAKKAVGMDKYAALVKAAEVITNDTNARYAAFAKAEAYLLDMGIQIPIYSGGGAPGVTKVVPYTAPFSWSGLGGNKYKFTKLQKEPVTAAQKAKAKAAWSAKRAEIAKKAATND</sequence>
<evidence type="ECO:0000313" key="7">
    <source>
        <dbReference type="EMBL" id="ERL65214.1"/>
    </source>
</evidence>
<dbReference type="InterPro" id="IPR039424">
    <property type="entry name" value="SBP_5"/>
</dbReference>
<dbReference type="PANTHER" id="PTHR30290">
    <property type="entry name" value="PERIPLASMIC BINDING COMPONENT OF ABC TRANSPORTER"/>
    <property type="match status" value="1"/>
</dbReference>
<keyword evidence="8" id="KW-1185">Reference proteome</keyword>
<dbReference type="GO" id="GO:0005886">
    <property type="term" value="C:plasma membrane"/>
    <property type="evidence" value="ECO:0007669"/>
    <property type="project" value="UniProtKB-SubCell"/>
</dbReference>
<dbReference type="GO" id="GO:0015833">
    <property type="term" value="P:peptide transport"/>
    <property type="evidence" value="ECO:0007669"/>
    <property type="project" value="TreeGrafter"/>
</dbReference>
<organism evidence="7 8">
    <name type="scientific">Schleiferilactobacillus shenzhenensis LY-73</name>
    <dbReference type="NCBI Taxonomy" id="1231336"/>
    <lineage>
        <taxon>Bacteria</taxon>
        <taxon>Bacillati</taxon>
        <taxon>Bacillota</taxon>
        <taxon>Bacilli</taxon>
        <taxon>Lactobacillales</taxon>
        <taxon>Lactobacillaceae</taxon>
        <taxon>Schleiferilactobacillus</taxon>
    </lineage>
</organism>
<dbReference type="Gene3D" id="3.40.190.10">
    <property type="entry name" value="Periplasmic binding protein-like II"/>
    <property type="match status" value="1"/>
</dbReference>
<evidence type="ECO:0000256" key="3">
    <source>
        <dbReference type="ARBA" id="ARBA00022448"/>
    </source>
</evidence>
<dbReference type="OrthoDB" id="2255988at2"/>
<dbReference type="PANTHER" id="PTHR30290:SF10">
    <property type="entry name" value="PERIPLASMIC OLIGOPEPTIDE-BINDING PROTEIN-RELATED"/>
    <property type="match status" value="1"/>
</dbReference>
<comment type="similarity">
    <text evidence="2">Belongs to the bacterial solute-binding protein 5 family.</text>
</comment>
<dbReference type="HOGENOM" id="CLU_026497_0_0_9"/>
<name>U4TLX2_9LACO</name>
<dbReference type="PROSITE" id="PS01040">
    <property type="entry name" value="SBP_BACTERIAL_5"/>
    <property type="match status" value="1"/>
</dbReference>
<dbReference type="Gene3D" id="3.90.76.10">
    <property type="entry name" value="Dipeptide-binding Protein, Domain 1"/>
    <property type="match status" value="1"/>
</dbReference>
<dbReference type="CDD" id="cd08504">
    <property type="entry name" value="PBP2_OppA"/>
    <property type="match status" value="1"/>
</dbReference>
<gene>
    <name evidence="7" type="primary">sarA</name>
    <name evidence="7" type="ORF">L248_2889</name>
</gene>
<dbReference type="GO" id="GO:1904680">
    <property type="term" value="F:peptide transmembrane transporter activity"/>
    <property type="evidence" value="ECO:0007669"/>
    <property type="project" value="TreeGrafter"/>
</dbReference>
<dbReference type="EMBL" id="KI271588">
    <property type="protein sequence ID" value="ERL65214.1"/>
    <property type="molecule type" value="Genomic_DNA"/>
</dbReference>
<accession>U4TLX2</accession>
<keyword evidence="4 5" id="KW-0732">Signal</keyword>
<dbReference type="eggNOG" id="COG4166">
    <property type="taxonomic scope" value="Bacteria"/>
</dbReference>
<proteinExistence type="inferred from homology"/>
<dbReference type="AlphaFoldDB" id="U4TLX2"/>
<evidence type="ECO:0000256" key="2">
    <source>
        <dbReference type="ARBA" id="ARBA00005695"/>
    </source>
</evidence>
<dbReference type="Proteomes" id="UP000030647">
    <property type="component" value="Unassembled WGS sequence"/>
</dbReference>
<evidence type="ECO:0000256" key="1">
    <source>
        <dbReference type="ARBA" id="ARBA00004193"/>
    </source>
</evidence>
<reference evidence="8" key="1">
    <citation type="journal article" date="2013" name="Genome Announc.">
        <title>Whole-Genome Sequencing of Lactobacillus shenzhenensis Strain LY-73T.</title>
        <authorList>
            <person name="Lin Z."/>
            <person name="Liu Z."/>
            <person name="Yang R."/>
            <person name="Zou Y."/>
            <person name="Wan D."/>
            <person name="Chen J."/>
            <person name="Guo M."/>
            <person name="Zhao J."/>
            <person name="Fang C."/>
            <person name="Yang R."/>
            <person name="Liu F."/>
        </authorList>
    </citation>
    <scope>NUCLEOTIDE SEQUENCE [LARGE SCALE GENOMIC DNA]</scope>
    <source>
        <strain evidence="8">LY-73</strain>
    </source>
</reference>